<evidence type="ECO:0000256" key="4">
    <source>
        <dbReference type="SAM" id="MobiDB-lite"/>
    </source>
</evidence>
<dbReference type="KEGG" id="bbis:104984290"/>
<evidence type="ECO:0000256" key="3">
    <source>
        <dbReference type="ARBA" id="ARBA00023134"/>
    </source>
</evidence>
<dbReference type="NCBIfam" id="TIGR00231">
    <property type="entry name" value="small_GTP"/>
    <property type="match status" value="1"/>
</dbReference>
<keyword evidence="2" id="KW-0547">Nucleotide-binding</keyword>
<dbReference type="SMART" id="SM00176">
    <property type="entry name" value="RAN"/>
    <property type="match status" value="1"/>
</dbReference>
<organism evidence="5 6">
    <name type="scientific">Bison bison bison</name>
    <name type="common">North American plains bison</name>
    <dbReference type="NCBI Taxonomy" id="43346"/>
    <lineage>
        <taxon>Eukaryota</taxon>
        <taxon>Metazoa</taxon>
        <taxon>Chordata</taxon>
        <taxon>Craniata</taxon>
        <taxon>Vertebrata</taxon>
        <taxon>Euteleostomi</taxon>
        <taxon>Mammalia</taxon>
        <taxon>Eutheria</taxon>
        <taxon>Laurasiatheria</taxon>
        <taxon>Artiodactyla</taxon>
        <taxon>Ruminantia</taxon>
        <taxon>Pecora</taxon>
        <taxon>Bovidae</taxon>
        <taxon>Bovinae</taxon>
        <taxon>Bison</taxon>
    </lineage>
</organism>
<evidence type="ECO:0000313" key="6">
    <source>
        <dbReference type="RefSeq" id="XP_010832262.1"/>
    </source>
</evidence>
<sequence>MLLQESESAPVQCPFLMDLERDPFLTDSEEDSMVRSRRNRPPVSKLVRVLYLHLKSRTQNLEEDAAWDASRAGFHTLSSENMQIAEHGEWKWAAHHTCRSDELYTFSPPRVDHYSSEEVLPWPSAPDDDDQVFAEAAHLAKGGLPLQGGHSAFPVRERTLLAQPRTPPAPSVTSGPAGRRLLPTLADIAGAARPGLATPLAGPAPAAPPVGAGPCACAEPAVRRGRSSWRPAVALGTAGPSLFLSPTPRVPTEARPTPRPPCRRLGGAAAAPRERRSRSQDVADGHVRDLRYGAGGAGRGRGRGDRDPSAGARPPEVKDDSNHTIGVEFGSKIINVGGKYVKLQIWDTAGQERFRSVTRSYYRGAAGALLVYDITSRETYNALTNWLTDARMLASQNIVIILCGNKKDLDTDREVTFLEASRFAQENELMFLETSALTGENVEEAFVQCARKILNKIESGELDPERMGSGIQYGDAALRQLRSPRRAQAPSAQECGC</sequence>
<dbReference type="InterPro" id="IPR001806">
    <property type="entry name" value="Small_GTPase"/>
</dbReference>
<dbReference type="PROSITE" id="PS51419">
    <property type="entry name" value="RAB"/>
    <property type="match status" value="1"/>
</dbReference>
<comment type="similarity">
    <text evidence="1">Belongs to the small GTPase superfamily. Rab family.</text>
</comment>
<dbReference type="GeneID" id="104984290"/>
<feature type="region of interest" description="Disordered" evidence="4">
    <location>
        <begin position="238"/>
        <end position="324"/>
    </location>
</feature>
<dbReference type="PROSITE" id="PS51421">
    <property type="entry name" value="RAS"/>
    <property type="match status" value="1"/>
</dbReference>
<evidence type="ECO:0000256" key="1">
    <source>
        <dbReference type="ARBA" id="ARBA00006270"/>
    </source>
</evidence>
<dbReference type="InterPro" id="IPR005225">
    <property type="entry name" value="Small_GTP-bd"/>
</dbReference>
<keyword evidence="5" id="KW-1185">Reference proteome</keyword>
<gene>
    <name evidence="6" type="primary">RAB4A</name>
</gene>
<reference evidence="6" key="1">
    <citation type="submission" date="2025-08" db="UniProtKB">
        <authorList>
            <consortium name="RefSeq"/>
        </authorList>
    </citation>
    <scope>IDENTIFICATION</scope>
    <source>
        <tissue evidence="6">Blood</tissue>
    </source>
</reference>
<dbReference type="InterPro" id="IPR027417">
    <property type="entry name" value="P-loop_NTPase"/>
</dbReference>
<dbReference type="Pfam" id="PF00071">
    <property type="entry name" value="Ras"/>
    <property type="match status" value="1"/>
</dbReference>
<dbReference type="SMART" id="SM00174">
    <property type="entry name" value="RHO"/>
    <property type="match status" value="1"/>
</dbReference>
<dbReference type="InterPro" id="IPR050209">
    <property type="entry name" value="Rab_GTPases_membrane_traffic"/>
</dbReference>
<dbReference type="GO" id="GO:0003924">
    <property type="term" value="F:GTPase activity"/>
    <property type="evidence" value="ECO:0007669"/>
    <property type="project" value="InterPro"/>
</dbReference>
<protein>
    <submittedName>
        <fullName evidence="6">Ras-related protein Rab-4A</fullName>
    </submittedName>
</protein>
<dbReference type="SUPFAM" id="SSF52540">
    <property type="entry name" value="P-loop containing nucleoside triphosphate hydrolases"/>
    <property type="match status" value="1"/>
</dbReference>
<keyword evidence="3" id="KW-0342">GTP-binding</keyword>
<evidence type="ECO:0000313" key="5">
    <source>
        <dbReference type="Proteomes" id="UP000515208"/>
    </source>
</evidence>
<dbReference type="Proteomes" id="UP000515208">
    <property type="component" value="Unplaced"/>
</dbReference>
<dbReference type="SMART" id="SM00173">
    <property type="entry name" value="RAS"/>
    <property type="match status" value="1"/>
</dbReference>
<name>A0A6P3GZW0_BISBB</name>
<feature type="compositionally biased region" description="Basic and acidic residues" evidence="4">
    <location>
        <begin position="272"/>
        <end position="291"/>
    </location>
</feature>
<dbReference type="PRINTS" id="PR00449">
    <property type="entry name" value="RASTRNSFRMNG"/>
</dbReference>
<dbReference type="GO" id="GO:0005525">
    <property type="term" value="F:GTP binding"/>
    <property type="evidence" value="ECO:0007669"/>
    <property type="project" value="UniProtKB-KW"/>
</dbReference>
<dbReference type="RefSeq" id="XP_010832262.1">
    <property type="nucleotide sequence ID" value="XM_010833960.1"/>
</dbReference>
<dbReference type="CTD" id="5867"/>
<proteinExistence type="inferred from homology"/>
<dbReference type="Gene3D" id="3.40.50.300">
    <property type="entry name" value="P-loop containing nucleotide triphosphate hydrolases"/>
    <property type="match status" value="1"/>
</dbReference>
<evidence type="ECO:0000256" key="2">
    <source>
        <dbReference type="ARBA" id="ARBA00022741"/>
    </source>
</evidence>
<dbReference type="SMART" id="SM00175">
    <property type="entry name" value="RAB"/>
    <property type="match status" value="1"/>
</dbReference>
<dbReference type="PANTHER" id="PTHR47979">
    <property type="entry name" value="DRAB11-RELATED"/>
    <property type="match status" value="1"/>
</dbReference>
<dbReference type="FunFam" id="3.40.50.300:FF:004198">
    <property type="entry name" value="Secretion related GTPase SrgD (AFU_orthologue AFUA_1G07680)"/>
    <property type="match status" value="1"/>
</dbReference>
<accession>A0A6P3GZW0</accession>
<dbReference type="AlphaFoldDB" id="A0A6P3GZW0"/>